<dbReference type="Pfam" id="PF04087">
    <property type="entry name" value="DUF389"/>
    <property type="match status" value="1"/>
</dbReference>
<keyword evidence="1" id="KW-1133">Transmembrane helix</keyword>
<organism evidence="2 3">
    <name type="scientific">Boseongicola aestuarii</name>
    <dbReference type="NCBI Taxonomy" id="1470561"/>
    <lineage>
        <taxon>Bacteria</taxon>
        <taxon>Pseudomonadati</taxon>
        <taxon>Pseudomonadota</taxon>
        <taxon>Alphaproteobacteria</taxon>
        <taxon>Rhodobacterales</taxon>
        <taxon>Paracoccaceae</taxon>
        <taxon>Boseongicola</taxon>
    </lineage>
</organism>
<feature type="transmembrane region" description="Helical" evidence="1">
    <location>
        <begin position="123"/>
        <end position="140"/>
    </location>
</feature>
<dbReference type="InterPro" id="IPR005240">
    <property type="entry name" value="DUF389"/>
</dbReference>
<evidence type="ECO:0000313" key="2">
    <source>
        <dbReference type="EMBL" id="SMX25131.1"/>
    </source>
</evidence>
<gene>
    <name evidence="2" type="ORF">BOA8489_03265</name>
</gene>
<dbReference type="Proteomes" id="UP000201838">
    <property type="component" value="Unassembled WGS sequence"/>
</dbReference>
<dbReference type="AlphaFoldDB" id="A0A238J495"/>
<feature type="transmembrane region" description="Helical" evidence="1">
    <location>
        <begin position="146"/>
        <end position="170"/>
    </location>
</feature>
<keyword evidence="1" id="KW-0812">Transmembrane</keyword>
<protein>
    <recommendedName>
        <fullName evidence="4">TIGR00341 family protein</fullName>
    </recommendedName>
</protein>
<evidence type="ECO:0000313" key="3">
    <source>
        <dbReference type="Proteomes" id="UP000201838"/>
    </source>
</evidence>
<feature type="transmembrane region" description="Helical" evidence="1">
    <location>
        <begin position="269"/>
        <end position="292"/>
    </location>
</feature>
<accession>A0A238J495</accession>
<feature type="transmembrane region" description="Helical" evidence="1">
    <location>
        <begin position="242"/>
        <end position="263"/>
    </location>
</feature>
<feature type="transmembrane region" description="Helical" evidence="1">
    <location>
        <begin position="215"/>
        <end position="235"/>
    </location>
</feature>
<feature type="transmembrane region" description="Helical" evidence="1">
    <location>
        <begin position="182"/>
        <end position="203"/>
    </location>
</feature>
<keyword evidence="1" id="KW-0472">Membrane</keyword>
<proteinExistence type="predicted"/>
<name>A0A238J495_9RHOB</name>
<sequence length="336" mass="35464">MTVRLITISAPDSTIPTLLKKTEELGVSGVRAFKESHCDDRTTLQMLSAGDNRQDVVDAMQSALSSQSDWRLTILPVETTIPLPREEEEAVEKAEKDLKRKIGGRTREEIWNDVWAQAQTDQTYLAFVVLSTIVAALGLAQDNVAVVVGAMVIAPLLGPNLAFAVGVALGDRSLILRALRTNAAGLGIAFGCSVLIGFAWPLNTDSGELMGRADVNFGGMAIALASGAAAALSLVTGVSSALVGVMVAVALLPPASALGLFIGAGETSLATGALLLLAVNLASVNLSAQTVLFWRGVRPRTFYEEKEARVGRIVAAVFWVVTLAILAALMWWRLGV</sequence>
<reference evidence="2 3" key="1">
    <citation type="submission" date="2017-05" db="EMBL/GenBank/DDBJ databases">
        <authorList>
            <person name="Song R."/>
            <person name="Chenine A.L."/>
            <person name="Ruprecht R.M."/>
        </authorList>
    </citation>
    <scope>NUCLEOTIDE SEQUENCE [LARGE SCALE GENOMIC DNA]</scope>
    <source>
        <strain evidence="2 3">CECT 8489</strain>
    </source>
</reference>
<keyword evidence="3" id="KW-1185">Reference proteome</keyword>
<dbReference type="PANTHER" id="PTHR20992:SF9">
    <property type="entry name" value="AT15442P-RELATED"/>
    <property type="match status" value="1"/>
</dbReference>
<evidence type="ECO:0000256" key="1">
    <source>
        <dbReference type="SAM" id="Phobius"/>
    </source>
</evidence>
<feature type="transmembrane region" description="Helical" evidence="1">
    <location>
        <begin position="313"/>
        <end position="332"/>
    </location>
</feature>
<dbReference type="EMBL" id="FXXQ01000012">
    <property type="protein sequence ID" value="SMX25131.1"/>
    <property type="molecule type" value="Genomic_DNA"/>
</dbReference>
<dbReference type="OrthoDB" id="9790659at2"/>
<dbReference type="PANTHER" id="PTHR20992">
    <property type="entry name" value="AT15442P-RELATED"/>
    <property type="match status" value="1"/>
</dbReference>
<dbReference type="NCBIfam" id="TIGR00341">
    <property type="entry name" value="TIGR00341 family protein"/>
    <property type="match status" value="1"/>
</dbReference>
<evidence type="ECO:0008006" key="4">
    <source>
        <dbReference type="Google" id="ProtNLM"/>
    </source>
</evidence>
<dbReference type="RefSeq" id="WP_093975332.1">
    <property type="nucleotide sequence ID" value="NZ_FXXQ01000012.1"/>
</dbReference>